<gene>
    <name evidence="6" type="ORF">CTOB1V02_LOCUS3291</name>
</gene>
<dbReference type="GO" id="GO:0000981">
    <property type="term" value="F:DNA-binding transcription factor activity, RNA polymerase II-specific"/>
    <property type="evidence" value="ECO:0007669"/>
    <property type="project" value="TreeGrafter"/>
</dbReference>
<feature type="region of interest" description="Disordered" evidence="5">
    <location>
        <begin position="1"/>
        <end position="21"/>
    </location>
</feature>
<dbReference type="GO" id="GO:0000977">
    <property type="term" value="F:RNA polymerase II transcription regulatory region sequence-specific DNA binding"/>
    <property type="evidence" value="ECO:0007669"/>
    <property type="project" value="TreeGrafter"/>
</dbReference>
<evidence type="ECO:0000256" key="1">
    <source>
        <dbReference type="ARBA" id="ARBA00022723"/>
    </source>
</evidence>
<feature type="compositionally biased region" description="Basic residues" evidence="5">
    <location>
        <begin position="1"/>
        <end position="17"/>
    </location>
</feature>
<dbReference type="InterPro" id="IPR013087">
    <property type="entry name" value="Znf_C2H2_type"/>
</dbReference>
<evidence type="ECO:0000256" key="3">
    <source>
        <dbReference type="ARBA" id="ARBA00022771"/>
    </source>
</evidence>
<dbReference type="FunFam" id="3.30.160.60:FF:000446">
    <property type="entry name" value="Zinc finger protein"/>
    <property type="match status" value="1"/>
</dbReference>
<dbReference type="InterPro" id="IPR036236">
    <property type="entry name" value="Znf_C2H2_sf"/>
</dbReference>
<keyword evidence="3" id="KW-0863">Zinc-finger</keyword>
<keyword evidence="1" id="KW-0479">Metal-binding</keyword>
<sequence length="444" mass="50864">MAPPHRSSRRQNQKKKVSSASDRWKFQEKVAEQLKDAINLVLLNDLADEQLFRLSEPRKLQRLLALLLSTVQRILETEEEDEVTLLEKIPKSEIEEVLLEPPLNIFGETGDFEQDIKESDFFLALSEENGKFEAEERSVASPVVVDEVDEAFFPKLERPPKIKKILRGPGKKPGTLNAKENAITKDLSVVVHSVGTTRQRTITGIEKNTGGVCDICGVYFRRVIEHRRTHTQERPYKCPFCPKRYMGCDTMLRHKKKHLEDKLLICDECGYRTSEASLFRLHQNRHLDIRPFQCPECLRGFESMWKLKMHMKVHTGAQNFHCDHCNAKFNKKVALNDHLRYVHLLEPVIASKKFQAVEAPPESGPGSRAEGVHGRRKHKLINPVFITQGKMPRQDSDQGLPEMLTMQSNDDPSGEDSQDCLTTDSQQHHQEIRAELVSLTILNP</sequence>
<protein>
    <submittedName>
        <fullName evidence="6">Uncharacterized protein</fullName>
    </submittedName>
</protein>
<dbReference type="SUPFAM" id="SSF57667">
    <property type="entry name" value="beta-beta-alpha zinc fingers"/>
    <property type="match status" value="2"/>
</dbReference>
<reference evidence="6" key="1">
    <citation type="submission" date="2020-11" db="EMBL/GenBank/DDBJ databases">
        <authorList>
            <person name="Tran Van P."/>
        </authorList>
    </citation>
    <scope>NUCLEOTIDE SEQUENCE</scope>
</reference>
<keyword evidence="2" id="KW-0677">Repeat</keyword>
<dbReference type="GO" id="GO:0005634">
    <property type="term" value="C:nucleus"/>
    <property type="evidence" value="ECO:0007669"/>
    <property type="project" value="TreeGrafter"/>
</dbReference>
<evidence type="ECO:0000256" key="4">
    <source>
        <dbReference type="ARBA" id="ARBA00022833"/>
    </source>
</evidence>
<feature type="region of interest" description="Disordered" evidence="5">
    <location>
        <begin position="381"/>
        <end position="429"/>
    </location>
</feature>
<dbReference type="AlphaFoldDB" id="A0A7R8W5L2"/>
<keyword evidence="4" id="KW-0862">Zinc</keyword>
<dbReference type="PANTHER" id="PTHR24381">
    <property type="entry name" value="ZINC FINGER PROTEIN"/>
    <property type="match status" value="1"/>
</dbReference>
<dbReference type="OrthoDB" id="3437960at2759"/>
<organism evidence="6">
    <name type="scientific">Cyprideis torosa</name>
    <dbReference type="NCBI Taxonomy" id="163714"/>
    <lineage>
        <taxon>Eukaryota</taxon>
        <taxon>Metazoa</taxon>
        <taxon>Ecdysozoa</taxon>
        <taxon>Arthropoda</taxon>
        <taxon>Crustacea</taxon>
        <taxon>Oligostraca</taxon>
        <taxon>Ostracoda</taxon>
        <taxon>Podocopa</taxon>
        <taxon>Podocopida</taxon>
        <taxon>Cytherocopina</taxon>
        <taxon>Cytheroidea</taxon>
        <taxon>Cytherideidae</taxon>
        <taxon>Cyprideis</taxon>
    </lineage>
</organism>
<dbReference type="PROSITE" id="PS50157">
    <property type="entry name" value="ZINC_FINGER_C2H2_2"/>
    <property type="match status" value="4"/>
</dbReference>
<evidence type="ECO:0000256" key="2">
    <source>
        <dbReference type="ARBA" id="ARBA00022737"/>
    </source>
</evidence>
<feature type="region of interest" description="Disordered" evidence="5">
    <location>
        <begin position="356"/>
        <end position="375"/>
    </location>
</feature>
<dbReference type="Gene3D" id="3.30.160.60">
    <property type="entry name" value="Classic Zinc Finger"/>
    <property type="match status" value="3"/>
</dbReference>
<dbReference type="PROSITE" id="PS00028">
    <property type="entry name" value="ZINC_FINGER_C2H2_1"/>
    <property type="match status" value="3"/>
</dbReference>
<accession>A0A7R8W5L2</accession>
<name>A0A7R8W5L2_9CRUS</name>
<dbReference type="Pfam" id="PF00096">
    <property type="entry name" value="zf-C2H2"/>
    <property type="match status" value="1"/>
</dbReference>
<dbReference type="PANTHER" id="PTHR24381:SF459">
    <property type="entry name" value="ZINC FINGER PROTEIN 64"/>
    <property type="match status" value="1"/>
</dbReference>
<dbReference type="SMART" id="SM00355">
    <property type="entry name" value="ZnF_C2H2"/>
    <property type="match status" value="5"/>
</dbReference>
<dbReference type="GO" id="GO:0008270">
    <property type="term" value="F:zinc ion binding"/>
    <property type="evidence" value="ECO:0007669"/>
    <property type="project" value="UniProtKB-KW"/>
</dbReference>
<evidence type="ECO:0000313" key="6">
    <source>
        <dbReference type="EMBL" id="CAD7225346.1"/>
    </source>
</evidence>
<evidence type="ECO:0000256" key="5">
    <source>
        <dbReference type="SAM" id="MobiDB-lite"/>
    </source>
</evidence>
<dbReference type="EMBL" id="OB660555">
    <property type="protein sequence ID" value="CAD7225346.1"/>
    <property type="molecule type" value="Genomic_DNA"/>
</dbReference>
<proteinExistence type="predicted"/>